<feature type="domain" description="Peptidase M28" evidence="2">
    <location>
        <begin position="213"/>
        <end position="399"/>
    </location>
</feature>
<dbReference type="Proteomes" id="UP000198221">
    <property type="component" value="Chromosome I"/>
</dbReference>
<dbReference type="InterPro" id="IPR045175">
    <property type="entry name" value="M28_fam"/>
</dbReference>
<reference evidence="4" key="1">
    <citation type="submission" date="2016-06" db="EMBL/GenBank/DDBJ databases">
        <authorList>
            <person name="Varghese N."/>
            <person name="Submissions Spin"/>
        </authorList>
    </citation>
    <scope>NUCLEOTIDE SEQUENCE [LARGE SCALE GENOMIC DNA]</scope>
    <source>
        <strain evidence="4">DSM 43819</strain>
    </source>
</reference>
<dbReference type="PANTHER" id="PTHR12147">
    <property type="entry name" value="METALLOPEPTIDASE M28 FAMILY MEMBER"/>
    <property type="match status" value="1"/>
</dbReference>
<feature type="chain" id="PRO_5039427226" evidence="1">
    <location>
        <begin position="25"/>
        <end position="418"/>
    </location>
</feature>
<proteinExistence type="predicted"/>
<dbReference type="EMBL" id="LT607754">
    <property type="protein sequence ID" value="SCG51502.1"/>
    <property type="molecule type" value="Genomic_DNA"/>
</dbReference>
<dbReference type="PANTHER" id="PTHR12147:SF26">
    <property type="entry name" value="PEPTIDASE M28 DOMAIN-CONTAINING PROTEIN"/>
    <property type="match status" value="1"/>
</dbReference>
<dbReference type="Gene3D" id="3.40.630.10">
    <property type="entry name" value="Zn peptidases"/>
    <property type="match status" value="2"/>
</dbReference>
<evidence type="ECO:0000313" key="3">
    <source>
        <dbReference type="EMBL" id="SCG51502.1"/>
    </source>
</evidence>
<evidence type="ECO:0000259" key="2">
    <source>
        <dbReference type="Pfam" id="PF04389"/>
    </source>
</evidence>
<evidence type="ECO:0000313" key="4">
    <source>
        <dbReference type="Proteomes" id="UP000198221"/>
    </source>
</evidence>
<evidence type="ECO:0000256" key="1">
    <source>
        <dbReference type="SAM" id="SignalP"/>
    </source>
</evidence>
<accession>A0A1C5HZX0</accession>
<dbReference type="Pfam" id="PF04389">
    <property type="entry name" value="Peptidase_M28"/>
    <property type="match status" value="1"/>
</dbReference>
<dbReference type="AlphaFoldDB" id="A0A1C5HZX0"/>
<dbReference type="InterPro" id="IPR007484">
    <property type="entry name" value="Peptidase_M28"/>
</dbReference>
<organism evidence="3 4">
    <name type="scientific">Micromonospora inositola</name>
    <dbReference type="NCBI Taxonomy" id="47865"/>
    <lineage>
        <taxon>Bacteria</taxon>
        <taxon>Bacillati</taxon>
        <taxon>Actinomycetota</taxon>
        <taxon>Actinomycetes</taxon>
        <taxon>Micromonosporales</taxon>
        <taxon>Micromonosporaceae</taxon>
        <taxon>Micromonospora</taxon>
    </lineage>
</organism>
<protein>
    <submittedName>
        <fullName evidence="3">Peptidase family M28</fullName>
    </submittedName>
</protein>
<keyword evidence="4" id="KW-1185">Reference proteome</keyword>
<dbReference type="GO" id="GO:0008235">
    <property type="term" value="F:metalloexopeptidase activity"/>
    <property type="evidence" value="ECO:0007669"/>
    <property type="project" value="InterPro"/>
</dbReference>
<name>A0A1C5HZX0_9ACTN</name>
<dbReference type="SUPFAM" id="SSF53187">
    <property type="entry name" value="Zn-dependent exopeptidases"/>
    <property type="match status" value="1"/>
</dbReference>
<gene>
    <name evidence="3" type="ORF">GA0070613_2053</name>
</gene>
<feature type="signal peptide" evidence="1">
    <location>
        <begin position="1"/>
        <end position="24"/>
    </location>
</feature>
<sequence length="418" mass="41639">MTPVSGSAARMAAILATVSAGRMAATVTALASDEFAGRRVGTDGGAAARAWLAGHVVALGATVETDDFPVRAVPDVYAAPTVVWGGGATSTLLAFGREVAVHSASADAVEVRRGPLGVAGSGDPTGRWLVVPTGMSLFDAYGDAQGAAGLLVSRAVDAEGWQYTTLAGPDPGPLPILTLDAATHRAVLAAAVTGAAWLSGNTPLRRRDVTGANIHATFRAAPPGGVDLLLTAHYDGVGDHPGLRQPGAADNASGVAVVLEAARILSAALPAWVGLSVALLDAEEVGARGSAHHSQRLRASDAHPLVINVDGAGLLDQAAAVEAGGPAHGLLALLDQAGRHTGVPLAAGPVASDNRRYGAAGLAAVGIGAGMGGYHSPADTPDRVDPDTLEAIARLVVATVCLAAVTPARLSSSIGDKR</sequence>
<dbReference type="RefSeq" id="WP_231929736.1">
    <property type="nucleotide sequence ID" value="NZ_LT607754.1"/>
</dbReference>
<keyword evidence="1" id="KW-0732">Signal</keyword>
<dbReference type="GO" id="GO:0006508">
    <property type="term" value="P:proteolysis"/>
    <property type="evidence" value="ECO:0007669"/>
    <property type="project" value="InterPro"/>
</dbReference>